<keyword evidence="10" id="KW-1185">Reference proteome</keyword>
<evidence type="ECO:0000256" key="5">
    <source>
        <dbReference type="ARBA" id="ARBA00022741"/>
    </source>
</evidence>
<comment type="catalytic activity">
    <reaction evidence="7">
        <text>alpha-D-mannose 1-phosphate + GTP + H(+) = GDP-alpha-D-mannose + diphosphate</text>
        <dbReference type="Rhea" id="RHEA:15229"/>
        <dbReference type="ChEBI" id="CHEBI:15378"/>
        <dbReference type="ChEBI" id="CHEBI:33019"/>
        <dbReference type="ChEBI" id="CHEBI:37565"/>
        <dbReference type="ChEBI" id="CHEBI:57527"/>
        <dbReference type="ChEBI" id="CHEBI:58409"/>
        <dbReference type="EC" id="2.7.7.13"/>
    </reaction>
</comment>
<dbReference type="GO" id="GO:0009298">
    <property type="term" value="P:GDP-mannose biosynthetic process"/>
    <property type="evidence" value="ECO:0007669"/>
    <property type="project" value="TreeGrafter"/>
</dbReference>
<evidence type="ECO:0000313" key="9">
    <source>
        <dbReference type="EMBL" id="MCP9201585.1"/>
    </source>
</evidence>
<keyword evidence="5" id="KW-0547">Nucleotide-binding</keyword>
<evidence type="ECO:0000256" key="1">
    <source>
        <dbReference type="ARBA" id="ARBA00006115"/>
    </source>
</evidence>
<comment type="caution">
    <text evidence="9">The sequence shown here is derived from an EMBL/GenBank/DDBJ whole genome shotgun (WGS) entry which is preliminary data.</text>
</comment>
<dbReference type="SUPFAM" id="SSF159283">
    <property type="entry name" value="Guanosine diphospho-D-mannose pyrophosphorylase/mannose-6-phosphate isomerase linker domain"/>
    <property type="match status" value="1"/>
</dbReference>
<dbReference type="EMBL" id="JANCNS010000003">
    <property type="protein sequence ID" value="MCP9201585.1"/>
    <property type="molecule type" value="Genomic_DNA"/>
</dbReference>
<dbReference type="Pfam" id="PF00483">
    <property type="entry name" value="NTP_transferase"/>
    <property type="match status" value="1"/>
</dbReference>
<feature type="domain" description="Nucleotidyl transferase" evidence="8">
    <location>
        <begin position="11"/>
        <end position="290"/>
    </location>
</feature>
<name>A0A9X2L0B3_9FLAO</name>
<keyword evidence="4 9" id="KW-0548">Nucleotidyltransferase</keyword>
<evidence type="ECO:0000313" key="10">
    <source>
        <dbReference type="Proteomes" id="UP001155280"/>
    </source>
</evidence>
<dbReference type="InterPro" id="IPR049577">
    <property type="entry name" value="GMPP_N"/>
</dbReference>
<dbReference type="InterPro" id="IPR005835">
    <property type="entry name" value="NTP_transferase_dom"/>
</dbReference>
<dbReference type="FunFam" id="3.90.550.10:FF:000046">
    <property type="entry name" value="Mannose-1-phosphate guanylyltransferase (GDP)"/>
    <property type="match status" value="1"/>
</dbReference>
<evidence type="ECO:0000256" key="3">
    <source>
        <dbReference type="ARBA" id="ARBA00022679"/>
    </source>
</evidence>
<evidence type="ECO:0000259" key="8">
    <source>
        <dbReference type="Pfam" id="PF00483"/>
    </source>
</evidence>
<evidence type="ECO:0000256" key="4">
    <source>
        <dbReference type="ARBA" id="ARBA00022695"/>
    </source>
</evidence>
<keyword evidence="6" id="KW-0342">GTP-binding</keyword>
<dbReference type="PANTHER" id="PTHR46390:SF1">
    <property type="entry name" value="MANNOSE-1-PHOSPHATE GUANYLYLTRANSFERASE"/>
    <property type="match status" value="1"/>
</dbReference>
<dbReference type="EC" id="2.7.7.13" evidence="2"/>
<comment type="similarity">
    <text evidence="1">Belongs to the mannose-6-phosphate isomerase type 2 family.</text>
</comment>
<organism evidence="9 10">
    <name type="scientific">Christiangramia oceanisediminis</name>
    <dbReference type="NCBI Taxonomy" id="2920386"/>
    <lineage>
        <taxon>Bacteria</taxon>
        <taxon>Pseudomonadati</taxon>
        <taxon>Bacteroidota</taxon>
        <taxon>Flavobacteriia</taxon>
        <taxon>Flavobacteriales</taxon>
        <taxon>Flavobacteriaceae</taxon>
        <taxon>Christiangramia</taxon>
    </lineage>
</organism>
<dbReference type="GO" id="GO:0005525">
    <property type="term" value="F:GTP binding"/>
    <property type="evidence" value="ECO:0007669"/>
    <property type="project" value="UniProtKB-KW"/>
</dbReference>
<dbReference type="Gene3D" id="3.90.550.10">
    <property type="entry name" value="Spore Coat Polysaccharide Biosynthesis Protein SpsA, Chain A"/>
    <property type="match status" value="1"/>
</dbReference>
<sequence length="363" mass="41580">MTRGKNDNYYAILMAGGVGSRFWPSSKASNPKQFIDILGVGESLFQMTFKRLSRLIPTENILVLTNKNYVDRIKEQVPLIRDEQIVPEPEMRNTAPSILLGALKIRKMNTDARIVVAPCDHWIQQEDEFLDVLETAFESLKNEDRLLTLGVEPDSPNTGYGYIEFDKWDTGNIKKVKKFTEKPDLEKAERFLEAGNYVWNAGIFIWSADFIVQNFKQHLPEMYAIFEKGFDSLNTEKEDDFLKENYAKSDNISIDYGIMEKARDVYVIPVSFGWNDLGTWTSVQKELSKDENGNTVINSRLEAEDAENNIISIFSGKIVALKGLSDYIIVEDENVLMIVPKSDEQEIKKLRERVMKKYGNDLG</sequence>
<dbReference type="GO" id="GO:0004475">
    <property type="term" value="F:mannose-1-phosphate guanylyltransferase (GTP) activity"/>
    <property type="evidence" value="ECO:0007669"/>
    <property type="project" value="UniProtKB-EC"/>
</dbReference>
<dbReference type="CDD" id="cd02509">
    <property type="entry name" value="GDP-M1P_Guanylyltransferase"/>
    <property type="match status" value="1"/>
</dbReference>
<dbReference type="PANTHER" id="PTHR46390">
    <property type="entry name" value="MANNOSE-1-PHOSPHATE GUANYLYLTRANSFERASE"/>
    <property type="match status" value="1"/>
</dbReference>
<dbReference type="RefSeq" id="WP_241552419.1">
    <property type="nucleotide sequence ID" value="NZ_JANCNS010000003.1"/>
</dbReference>
<dbReference type="SUPFAM" id="SSF53448">
    <property type="entry name" value="Nucleotide-diphospho-sugar transferases"/>
    <property type="match status" value="1"/>
</dbReference>
<evidence type="ECO:0000256" key="6">
    <source>
        <dbReference type="ARBA" id="ARBA00023134"/>
    </source>
</evidence>
<evidence type="ECO:0000256" key="7">
    <source>
        <dbReference type="ARBA" id="ARBA00047343"/>
    </source>
</evidence>
<reference evidence="9" key="1">
    <citation type="submission" date="2022-07" db="EMBL/GenBank/DDBJ databases">
        <title>Gramela sediminis sp. nov., isolated from deep-sea sediment of the Indian Ocean.</title>
        <authorList>
            <person name="Shi H."/>
        </authorList>
    </citation>
    <scope>NUCLEOTIDE SEQUENCE</scope>
    <source>
        <strain evidence="9">GC03-9</strain>
    </source>
</reference>
<dbReference type="InterPro" id="IPR051161">
    <property type="entry name" value="Mannose-6P_isomerase_type2"/>
</dbReference>
<accession>A0A9X2L0B3</accession>
<gene>
    <name evidence="9" type="ORF">MKO06_16865</name>
</gene>
<dbReference type="InterPro" id="IPR029044">
    <property type="entry name" value="Nucleotide-diphossugar_trans"/>
</dbReference>
<proteinExistence type="inferred from homology"/>
<protein>
    <recommendedName>
        <fullName evidence="2">mannose-1-phosphate guanylyltransferase</fullName>
        <ecNumber evidence="2">2.7.7.13</ecNumber>
    </recommendedName>
</protein>
<dbReference type="AlphaFoldDB" id="A0A9X2L0B3"/>
<evidence type="ECO:0000256" key="2">
    <source>
        <dbReference type="ARBA" id="ARBA00012387"/>
    </source>
</evidence>
<dbReference type="Proteomes" id="UP001155280">
    <property type="component" value="Unassembled WGS sequence"/>
</dbReference>
<keyword evidence="3" id="KW-0808">Transferase</keyword>